<keyword evidence="7" id="KW-1185">Reference proteome</keyword>
<evidence type="ECO:0000256" key="1">
    <source>
        <dbReference type="ARBA" id="ARBA00009437"/>
    </source>
</evidence>
<dbReference type="Gene3D" id="1.10.10.10">
    <property type="entry name" value="Winged helix-like DNA-binding domain superfamily/Winged helix DNA-binding domain"/>
    <property type="match status" value="1"/>
</dbReference>
<dbReference type="AlphaFoldDB" id="A0A1T5EJ60"/>
<protein>
    <submittedName>
        <fullName evidence="6">LysR family transcriptional regulator, regulator for genes of the gallate degradation pathway</fullName>
    </submittedName>
</protein>
<evidence type="ECO:0000256" key="4">
    <source>
        <dbReference type="ARBA" id="ARBA00023163"/>
    </source>
</evidence>
<dbReference type="PANTHER" id="PTHR30419:SF8">
    <property type="entry name" value="NITROGEN ASSIMILATION TRANSCRIPTIONAL ACTIVATOR-RELATED"/>
    <property type="match status" value="1"/>
</dbReference>
<dbReference type="PRINTS" id="PR00039">
    <property type="entry name" value="HTHLYSR"/>
</dbReference>
<comment type="similarity">
    <text evidence="1">Belongs to the LysR transcriptional regulatory family.</text>
</comment>
<proteinExistence type="inferred from homology"/>
<dbReference type="InterPro" id="IPR000847">
    <property type="entry name" value="LysR_HTH_N"/>
</dbReference>
<dbReference type="InterPro" id="IPR005119">
    <property type="entry name" value="LysR_subst-bd"/>
</dbReference>
<keyword evidence="3" id="KW-0238">DNA-binding</keyword>
<dbReference type="InterPro" id="IPR036390">
    <property type="entry name" value="WH_DNA-bd_sf"/>
</dbReference>
<dbReference type="RefSeq" id="WP_079649132.1">
    <property type="nucleotide sequence ID" value="NZ_FUYM01000007.1"/>
</dbReference>
<keyword evidence="2" id="KW-0805">Transcription regulation</keyword>
<name>A0A1T5EJ60_9SPHN</name>
<dbReference type="STRING" id="439228.SAMN06295920_10728"/>
<feature type="domain" description="HTH lysR-type" evidence="5">
    <location>
        <begin position="4"/>
        <end position="61"/>
    </location>
</feature>
<evidence type="ECO:0000256" key="3">
    <source>
        <dbReference type="ARBA" id="ARBA00023125"/>
    </source>
</evidence>
<evidence type="ECO:0000259" key="5">
    <source>
        <dbReference type="PROSITE" id="PS50931"/>
    </source>
</evidence>
<dbReference type="GO" id="GO:0005829">
    <property type="term" value="C:cytosol"/>
    <property type="evidence" value="ECO:0007669"/>
    <property type="project" value="TreeGrafter"/>
</dbReference>
<dbReference type="EMBL" id="FUYM01000007">
    <property type="protein sequence ID" value="SKB83778.1"/>
    <property type="molecule type" value="Genomic_DNA"/>
</dbReference>
<dbReference type="SUPFAM" id="SSF46785">
    <property type="entry name" value="Winged helix' DNA-binding domain"/>
    <property type="match status" value="1"/>
</dbReference>
<dbReference type="Gene3D" id="3.40.190.290">
    <property type="match status" value="1"/>
</dbReference>
<evidence type="ECO:0000313" key="7">
    <source>
        <dbReference type="Proteomes" id="UP000189818"/>
    </source>
</evidence>
<dbReference type="InterPro" id="IPR050950">
    <property type="entry name" value="HTH-type_LysR_regulators"/>
</dbReference>
<dbReference type="Pfam" id="PF00126">
    <property type="entry name" value="HTH_1"/>
    <property type="match status" value="1"/>
</dbReference>
<dbReference type="Proteomes" id="UP000189818">
    <property type="component" value="Unassembled WGS sequence"/>
</dbReference>
<dbReference type="PANTHER" id="PTHR30419">
    <property type="entry name" value="HTH-TYPE TRANSCRIPTIONAL REGULATOR YBHD"/>
    <property type="match status" value="1"/>
</dbReference>
<evidence type="ECO:0000313" key="6">
    <source>
        <dbReference type="EMBL" id="SKB83778.1"/>
    </source>
</evidence>
<accession>A0A1T5EJ60</accession>
<sequence>MILPSSRQLSHFLAVVENGSLGRAAKVLNISEPALSKNIRLLEELLEVKLFDRNPRGLDLTTFGTSLFEHARVVMTELQRAVTEIQELKGTEAGHVHVGAGPTFAASLVPRAVAALLADRPNLRISVFEGYSDVLIPMVLRGDLDFALVTLDASSVDPDIGQECLTNDEAVVVARASHPIIAQSEVSLDQLADISWMLPKRPDLLRRHVEKMFLSAGRHPPRAIIEYVSAGFARSMLLEYDILSFLPESLIKAELDSGRLVRVPLSTGVWTRQVGVIFRKRGSQSPAARALLREIRNLLS</sequence>
<keyword evidence="4" id="KW-0804">Transcription</keyword>
<dbReference type="OrthoDB" id="9798121at2"/>
<dbReference type="PROSITE" id="PS50931">
    <property type="entry name" value="HTH_LYSR"/>
    <property type="match status" value="1"/>
</dbReference>
<evidence type="ECO:0000256" key="2">
    <source>
        <dbReference type="ARBA" id="ARBA00023015"/>
    </source>
</evidence>
<gene>
    <name evidence="6" type="ORF">SAMN06295920_10728</name>
</gene>
<dbReference type="GO" id="GO:0003700">
    <property type="term" value="F:DNA-binding transcription factor activity"/>
    <property type="evidence" value="ECO:0007669"/>
    <property type="project" value="InterPro"/>
</dbReference>
<dbReference type="FunFam" id="1.10.10.10:FF:000001">
    <property type="entry name" value="LysR family transcriptional regulator"/>
    <property type="match status" value="1"/>
</dbReference>
<organism evidence="6 7">
    <name type="scientific">Rhizorhabdus histidinilytica</name>
    <dbReference type="NCBI Taxonomy" id="439228"/>
    <lineage>
        <taxon>Bacteria</taxon>
        <taxon>Pseudomonadati</taxon>
        <taxon>Pseudomonadota</taxon>
        <taxon>Alphaproteobacteria</taxon>
        <taxon>Sphingomonadales</taxon>
        <taxon>Sphingomonadaceae</taxon>
        <taxon>Rhizorhabdus</taxon>
    </lineage>
</organism>
<reference evidence="7" key="1">
    <citation type="submission" date="2017-02" db="EMBL/GenBank/DDBJ databases">
        <authorList>
            <person name="Varghese N."/>
            <person name="Submissions S."/>
        </authorList>
    </citation>
    <scope>NUCLEOTIDE SEQUENCE [LARGE SCALE GENOMIC DNA]</scope>
    <source>
        <strain evidence="7">UM2</strain>
    </source>
</reference>
<dbReference type="Pfam" id="PF03466">
    <property type="entry name" value="LysR_substrate"/>
    <property type="match status" value="1"/>
</dbReference>
<dbReference type="GO" id="GO:0003677">
    <property type="term" value="F:DNA binding"/>
    <property type="evidence" value="ECO:0007669"/>
    <property type="project" value="UniProtKB-KW"/>
</dbReference>
<dbReference type="SUPFAM" id="SSF53850">
    <property type="entry name" value="Periplasmic binding protein-like II"/>
    <property type="match status" value="1"/>
</dbReference>
<dbReference type="InterPro" id="IPR036388">
    <property type="entry name" value="WH-like_DNA-bd_sf"/>
</dbReference>